<keyword evidence="14" id="KW-1185">Reference proteome</keyword>
<proteinExistence type="inferred from homology"/>
<reference evidence="13 14" key="1">
    <citation type="submission" date="2017-09" db="EMBL/GenBank/DDBJ databases">
        <title>Complete Genome Sequences of Two Strains of the Meat Spoilage Bacterium Brochothrix thermosphacta Isolated from Ground Chicken.</title>
        <authorList>
            <person name="Paoli G.C."/>
            <person name="Wijey C."/>
            <person name="Chen C.-Y."/>
            <person name="Nguyen L."/>
            <person name="Yan X."/>
            <person name="Irwin P.L."/>
        </authorList>
    </citation>
    <scope>NUCLEOTIDE SEQUENCE [LARGE SCALE GENOMIC DNA]</scope>
    <source>
        <strain evidence="13 14">BI</strain>
    </source>
</reference>
<dbReference type="PANTHER" id="PTHR11264:SF0">
    <property type="entry name" value="URACIL-DNA GLYCOSYLASE"/>
    <property type="match status" value="1"/>
</dbReference>
<feature type="domain" description="Uracil-DNA glycosylase-like" evidence="12">
    <location>
        <begin position="52"/>
        <end position="212"/>
    </location>
</feature>
<evidence type="ECO:0000256" key="10">
    <source>
        <dbReference type="PROSITE-ProRule" id="PRU10072"/>
    </source>
</evidence>
<dbReference type="PANTHER" id="PTHR11264">
    <property type="entry name" value="URACIL-DNA GLYCOSYLASE"/>
    <property type="match status" value="1"/>
</dbReference>
<sequence>MFEQQQLSGYWQTVLEQEMTKDYFKQLTRFLEKEYASKTIYPPKEEVFNALALTNYEDVRVVILGQDPYHGPDQAEGLSFSVKSGMPLPPSLRNIYKELADDLKVTTPTDGSLQSWAKQGVLLLNAVLTVQAHQAHSHKKQGWETFTDCLIDELNQREKPIVFILWGKPAQTKSQRIDQSRHFIIEAPHPSPLSSYRGFFGSKPFSKSNEILISMGDNEIDWSNTRKF</sequence>
<dbReference type="InterPro" id="IPR018085">
    <property type="entry name" value="Ura-DNA_Glyclase_AS"/>
</dbReference>
<dbReference type="SMART" id="SM00986">
    <property type="entry name" value="UDG"/>
    <property type="match status" value="1"/>
</dbReference>
<dbReference type="InterPro" id="IPR005122">
    <property type="entry name" value="Uracil-DNA_glycosylase-like"/>
</dbReference>
<dbReference type="NCBIfam" id="TIGR00628">
    <property type="entry name" value="ung"/>
    <property type="match status" value="1"/>
</dbReference>
<feature type="active site" description="Proton acceptor" evidence="9 10">
    <location>
        <position position="67"/>
    </location>
</feature>
<dbReference type="SMART" id="SM00987">
    <property type="entry name" value="UreE_C"/>
    <property type="match status" value="1"/>
</dbReference>
<dbReference type="NCBIfam" id="NF003591">
    <property type="entry name" value="PRK05254.1-4"/>
    <property type="match status" value="1"/>
</dbReference>
<dbReference type="EC" id="3.2.2.27" evidence="4 9"/>
<dbReference type="HAMAP" id="MF_00148">
    <property type="entry name" value="UDG"/>
    <property type="match status" value="1"/>
</dbReference>
<evidence type="ECO:0000256" key="11">
    <source>
        <dbReference type="RuleBase" id="RU003780"/>
    </source>
</evidence>
<evidence type="ECO:0000256" key="2">
    <source>
        <dbReference type="ARBA" id="ARBA00002631"/>
    </source>
</evidence>
<dbReference type="PROSITE" id="PS00130">
    <property type="entry name" value="U_DNA_GLYCOSYLASE"/>
    <property type="match status" value="1"/>
</dbReference>
<dbReference type="Gene3D" id="3.40.470.10">
    <property type="entry name" value="Uracil-DNA glycosylase-like domain"/>
    <property type="match status" value="1"/>
</dbReference>
<dbReference type="SUPFAM" id="SSF52141">
    <property type="entry name" value="Uracil-DNA glycosylase-like"/>
    <property type="match status" value="1"/>
</dbReference>
<keyword evidence="7 9" id="KW-0378">Hydrolase</keyword>
<dbReference type="Pfam" id="PF03167">
    <property type="entry name" value="UDG"/>
    <property type="match status" value="1"/>
</dbReference>
<organism evidence="13 14">
    <name type="scientific">Brochothrix thermosphacta</name>
    <name type="common">Microbacterium thermosphactum</name>
    <dbReference type="NCBI Taxonomy" id="2756"/>
    <lineage>
        <taxon>Bacteria</taxon>
        <taxon>Bacillati</taxon>
        <taxon>Bacillota</taxon>
        <taxon>Bacilli</taxon>
        <taxon>Bacillales</taxon>
        <taxon>Listeriaceae</taxon>
        <taxon>Brochothrix</taxon>
    </lineage>
</organism>
<keyword evidence="6 9" id="KW-0227">DNA damage</keyword>
<gene>
    <name evidence="9" type="primary">ung</name>
    <name evidence="13" type="ORF">CNY62_11465</name>
</gene>
<evidence type="ECO:0000259" key="12">
    <source>
        <dbReference type="SMART" id="SM00986"/>
    </source>
</evidence>
<dbReference type="OrthoDB" id="9804372at2"/>
<dbReference type="NCBIfam" id="NF003589">
    <property type="entry name" value="PRK05254.1-2"/>
    <property type="match status" value="1"/>
</dbReference>
<name>A0A1D2LID3_BROTH</name>
<dbReference type="NCBIfam" id="NF003592">
    <property type="entry name" value="PRK05254.1-5"/>
    <property type="match status" value="1"/>
</dbReference>
<dbReference type="InterPro" id="IPR002043">
    <property type="entry name" value="UDG_fam1"/>
</dbReference>
<protein>
    <recommendedName>
        <fullName evidence="5 9">Uracil-DNA glycosylase</fullName>
        <shortName evidence="9">UDG</shortName>
        <ecNumber evidence="4 9">3.2.2.27</ecNumber>
    </recommendedName>
</protein>
<dbReference type="FunFam" id="3.40.470.10:FF:000001">
    <property type="entry name" value="Uracil-DNA glycosylase"/>
    <property type="match status" value="1"/>
</dbReference>
<dbReference type="Proteomes" id="UP000243591">
    <property type="component" value="Chromosome"/>
</dbReference>
<evidence type="ECO:0000256" key="4">
    <source>
        <dbReference type="ARBA" id="ARBA00012030"/>
    </source>
</evidence>
<evidence type="ECO:0000256" key="5">
    <source>
        <dbReference type="ARBA" id="ARBA00018429"/>
    </source>
</evidence>
<evidence type="ECO:0000256" key="6">
    <source>
        <dbReference type="ARBA" id="ARBA00022763"/>
    </source>
</evidence>
<comment type="similarity">
    <text evidence="3 9 11">Belongs to the uracil-DNA glycosylase (UDG) superfamily. UNG family.</text>
</comment>
<dbReference type="NCBIfam" id="NF003588">
    <property type="entry name" value="PRK05254.1-1"/>
    <property type="match status" value="1"/>
</dbReference>
<dbReference type="AlphaFoldDB" id="A0A1D2LID3"/>
<dbReference type="InterPro" id="IPR036895">
    <property type="entry name" value="Uracil-DNA_glycosylase-like_sf"/>
</dbReference>
<evidence type="ECO:0000256" key="7">
    <source>
        <dbReference type="ARBA" id="ARBA00022801"/>
    </source>
</evidence>
<evidence type="ECO:0000256" key="9">
    <source>
        <dbReference type="HAMAP-Rule" id="MF_00148"/>
    </source>
</evidence>
<comment type="subcellular location">
    <subcellularLocation>
        <location evidence="9">Cytoplasm</location>
    </subcellularLocation>
</comment>
<keyword evidence="8 9" id="KW-0234">DNA repair</keyword>
<comment type="catalytic activity">
    <reaction evidence="1 9 11">
        <text>Hydrolyzes single-stranded DNA or mismatched double-stranded DNA and polynucleotides, releasing free uracil.</text>
        <dbReference type="EC" id="3.2.2.27"/>
    </reaction>
</comment>
<evidence type="ECO:0000313" key="14">
    <source>
        <dbReference type="Proteomes" id="UP000243591"/>
    </source>
</evidence>
<dbReference type="GO" id="GO:0005737">
    <property type="term" value="C:cytoplasm"/>
    <property type="evidence" value="ECO:0007669"/>
    <property type="project" value="UniProtKB-SubCell"/>
</dbReference>
<dbReference type="STRING" id="2756.BFR44_04610"/>
<evidence type="ECO:0000256" key="1">
    <source>
        <dbReference type="ARBA" id="ARBA00001400"/>
    </source>
</evidence>
<evidence type="ECO:0000256" key="8">
    <source>
        <dbReference type="ARBA" id="ARBA00023204"/>
    </source>
</evidence>
<dbReference type="KEGG" id="bths:CNY62_11465"/>
<dbReference type="CDD" id="cd10027">
    <property type="entry name" value="UDG-F1-like"/>
    <property type="match status" value="1"/>
</dbReference>
<dbReference type="GO" id="GO:0004844">
    <property type="term" value="F:uracil DNA N-glycosylase activity"/>
    <property type="evidence" value="ECO:0007669"/>
    <property type="project" value="UniProtKB-UniRule"/>
</dbReference>
<keyword evidence="9" id="KW-0963">Cytoplasm</keyword>
<evidence type="ECO:0000313" key="13">
    <source>
        <dbReference type="EMBL" id="ATF26925.1"/>
    </source>
</evidence>
<dbReference type="GO" id="GO:0097510">
    <property type="term" value="P:base-excision repair, AP site formation via deaminated base removal"/>
    <property type="evidence" value="ECO:0007669"/>
    <property type="project" value="TreeGrafter"/>
</dbReference>
<dbReference type="EMBL" id="CP023483">
    <property type="protein sequence ID" value="ATF26925.1"/>
    <property type="molecule type" value="Genomic_DNA"/>
</dbReference>
<dbReference type="RefSeq" id="WP_069126471.1">
    <property type="nucleotide sequence ID" value="NZ_CP023483.1"/>
</dbReference>
<comment type="function">
    <text evidence="2 9 11">Excises uracil residues from the DNA which can arise as a result of misincorporation of dUMP residues by DNA polymerase or due to deamination of cytosine.</text>
</comment>
<accession>A0A1D2LID3</accession>
<evidence type="ECO:0000256" key="3">
    <source>
        <dbReference type="ARBA" id="ARBA00008184"/>
    </source>
</evidence>